<dbReference type="Gene3D" id="3.90.25.10">
    <property type="entry name" value="UDP-galactose 4-epimerase, domain 1"/>
    <property type="match status" value="1"/>
</dbReference>
<evidence type="ECO:0000313" key="2">
    <source>
        <dbReference type="Proteomes" id="UP001595997"/>
    </source>
</evidence>
<dbReference type="Proteomes" id="UP001595997">
    <property type="component" value="Unassembled WGS sequence"/>
</dbReference>
<gene>
    <name evidence="1" type="ORF">ACFPA8_13230</name>
</gene>
<dbReference type="PANTHER" id="PTHR43162:SF1">
    <property type="entry name" value="PRESTALK A DIFFERENTIATION PROTEIN A"/>
    <property type="match status" value="1"/>
</dbReference>
<keyword evidence="2" id="KW-1185">Reference proteome</keyword>
<evidence type="ECO:0000313" key="1">
    <source>
        <dbReference type="EMBL" id="MFC4495093.1"/>
    </source>
</evidence>
<reference evidence="2" key="1">
    <citation type="journal article" date="2019" name="Int. J. Syst. Evol. Microbiol.">
        <title>The Global Catalogue of Microorganisms (GCM) 10K type strain sequencing project: providing services to taxonomists for standard genome sequencing and annotation.</title>
        <authorList>
            <consortium name="The Broad Institute Genomics Platform"/>
            <consortium name="The Broad Institute Genome Sequencing Center for Infectious Disease"/>
            <person name="Wu L."/>
            <person name="Ma J."/>
        </authorList>
    </citation>
    <scope>NUCLEOTIDE SEQUENCE [LARGE SCALE GENOMIC DNA]</scope>
    <source>
        <strain evidence="2">CGMCC 4.7357</strain>
    </source>
</reference>
<dbReference type="SUPFAM" id="SSF51735">
    <property type="entry name" value="NAD(P)-binding Rossmann-fold domains"/>
    <property type="match status" value="1"/>
</dbReference>
<organism evidence="1 2">
    <name type="scientific">Streptomyces ovatisporus</name>
    <dbReference type="NCBI Taxonomy" id="1128682"/>
    <lineage>
        <taxon>Bacteria</taxon>
        <taxon>Bacillati</taxon>
        <taxon>Actinomycetota</taxon>
        <taxon>Actinomycetes</taxon>
        <taxon>Kitasatosporales</taxon>
        <taxon>Streptomycetaceae</taxon>
        <taxon>Streptomyces</taxon>
    </lineage>
</organism>
<dbReference type="InterPro" id="IPR036291">
    <property type="entry name" value="NAD(P)-bd_dom_sf"/>
</dbReference>
<dbReference type="PANTHER" id="PTHR43162">
    <property type="match status" value="1"/>
</dbReference>
<comment type="caution">
    <text evidence="1">The sequence shown here is derived from an EMBL/GenBank/DDBJ whole genome shotgun (WGS) entry which is preliminary data.</text>
</comment>
<proteinExistence type="predicted"/>
<sequence length="272" mass="29159">MADDTTLVLGATGTTGRRVTAGLRAAGLPVRAASRRGDVTFDWAERDTWEPAIGSASRMWLMAPEDTAVDPEFVHCAVQRGVRRIVLLSSRGIETMGDERLQAAERTVSESGVEWTIVRPDWFDQNFDEGFCLPQVLAGEVFLPLGGMRQVFVDADDIAAAAVVALTEDGHAGRTYELTGPEALSFADAVDVIGEASGRTVRFHGGEEEFAAALESAGTPREVTDGMLSAFAALRGKGDSEPNDTVRQLTGREPKSFARYAAEAAARGVWKP</sequence>
<protein>
    <submittedName>
        <fullName evidence="1">SDR family NAD(P)-dependent oxidoreductase</fullName>
    </submittedName>
</protein>
<accession>A0ABV9A950</accession>
<dbReference type="RefSeq" id="WP_386447281.1">
    <property type="nucleotide sequence ID" value="NZ_JBHSFH010000006.1"/>
</dbReference>
<dbReference type="InterPro" id="IPR051604">
    <property type="entry name" value="Ergot_Alk_Oxidoreductase"/>
</dbReference>
<dbReference type="Gene3D" id="3.40.50.720">
    <property type="entry name" value="NAD(P)-binding Rossmann-like Domain"/>
    <property type="match status" value="1"/>
</dbReference>
<name>A0ABV9A950_9ACTN</name>
<dbReference type="EMBL" id="JBHSFH010000006">
    <property type="protein sequence ID" value="MFC4495093.1"/>
    <property type="molecule type" value="Genomic_DNA"/>
</dbReference>